<dbReference type="Gene3D" id="1.25.70.10">
    <property type="entry name" value="Transcription termination factor 3, mitochondrial"/>
    <property type="match status" value="1"/>
</dbReference>
<dbReference type="InterPro" id="IPR003690">
    <property type="entry name" value="MTERF"/>
</dbReference>
<name>A0A7N2N3D5_QUELO</name>
<evidence type="ECO:0000256" key="3">
    <source>
        <dbReference type="ARBA" id="ARBA00022946"/>
    </source>
</evidence>
<dbReference type="Proteomes" id="UP000594261">
    <property type="component" value="Chromosome 12"/>
</dbReference>
<reference evidence="4" key="2">
    <citation type="submission" date="2021-01" db="UniProtKB">
        <authorList>
            <consortium name="EnsemblPlants"/>
        </authorList>
    </citation>
    <scope>IDENTIFICATION</scope>
</reference>
<dbReference type="PANTHER" id="PTHR13068">
    <property type="entry name" value="CGI-12 PROTEIN-RELATED"/>
    <property type="match status" value="1"/>
</dbReference>
<evidence type="ECO:0000256" key="2">
    <source>
        <dbReference type="ARBA" id="ARBA00022472"/>
    </source>
</evidence>
<dbReference type="Pfam" id="PF02536">
    <property type="entry name" value="mTERF"/>
    <property type="match status" value="1"/>
</dbReference>
<dbReference type="AlphaFoldDB" id="A0A7N2N3D5"/>
<dbReference type="FunFam" id="1.25.70.10:FF:000001">
    <property type="entry name" value="Mitochondrial transcription termination factor-like"/>
    <property type="match status" value="1"/>
</dbReference>
<dbReference type="OMA" id="CICTSAV"/>
<reference evidence="4 5" key="1">
    <citation type="journal article" date="2016" name="G3 (Bethesda)">
        <title>First Draft Assembly and Annotation of the Genome of a California Endemic Oak Quercus lobata Nee (Fagaceae).</title>
        <authorList>
            <person name="Sork V.L."/>
            <person name="Fitz-Gibbon S.T."/>
            <person name="Puiu D."/>
            <person name="Crepeau M."/>
            <person name="Gugger P.F."/>
            <person name="Sherman R."/>
            <person name="Stevens K."/>
            <person name="Langley C.H."/>
            <person name="Pellegrini M."/>
            <person name="Salzberg S.L."/>
        </authorList>
    </citation>
    <scope>NUCLEOTIDE SEQUENCE [LARGE SCALE GENOMIC DNA]</scope>
    <source>
        <strain evidence="4 5">cv. SW786</strain>
    </source>
</reference>
<dbReference type="EMBL" id="LRBV02000012">
    <property type="status" value="NOT_ANNOTATED_CDS"/>
    <property type="molecule type" value="Genomic_DNA"/>
</dbReference>
<dbReference type="PANTHER" id="PTHR13068:SF133">
    <property type="entry name" value="MITOCHONDRIAL TRANSCRIPTION TERMINATION FACTOR FAMILY PROTEIN"/>
    <property type="match status" value="1"/>
</dbReference>
<dbReference type="Gramene" id="QL12p024511:mrna">
    <property type="protein sequence ID" value="QL12p024511:mrna:CDS:1"/>
    <property type="gene ID" value="QL12p024511"/>
</dbReference>
<dbReference type="InterPro" id="IPR038538">
    <property type="entry name" value="MTERF_sf"/>
</dbReference>
<dbReference type="GO" id="GO:0003676">
    <property type="term" value="F:nucleic acid binding"/>
    <property type="evidence" value="ECO:0007669"/>
    <property type="project" value="InterPro"/>
</dbReference>
<dbReference type="GeneID" id="115972596"/>
<keyword evidence="2" id="KW-0805">Transcription regulation</keyword>
<keyword evidence="2" id="KW-0804">Transcription</keyword>
<sequence>MFGILCRRLQILVVPSRCIAVPSSISHLGFPQIPFFSVNYFSSGLIDDKKHNFTVSFLVNSCGLSLERAKYASQRVNFETSERPNLVLNLLKNHGFTNAQISRVVKAGPYLLLSDPEKTLLPKFEFLGSIGLSDSECANIISGCPSVLGRSVKNHLMPMYDFFKSIVVRDEKVVKTFKLARRGLSEDVQKNLAPNLAILREIGVPQSSICLLLSCFPPTAFLRHAKFDEIVKELTNLGFNPEKSAFIQAIHVLASLRKVNWEHRFEVYQRWGWSKDQTLLAFKKNPGCMCLNEERITKAMDLLVNRMGWPSEHISRNPIVLLFSLEKRTIPRCSVFQILLSKGLVKKDSALFTILKPKEKDFLENYVTKFQQNIPQLLEVYQGKSDLQDLGIGSERISEIKPL</sequence>
<dbReference type="EnsemblPlants" id="QL12p024511:mrna">
    <property type="protein sequence ID" value="QL12p024511:mrna:CDS:1"/>
    <property type="gene ID" value="QL12p024511"/>
</dbReference>
<keyword evidence="5" id="KW-1185">Reference proteome</keyword>
<evidence type="ECO:0000313" key="4">
    <source>
        <dbReference type="EnsemblPlants" id="QL12p024511:mrna:CDS:1"/>
    </source>
</evidence>
<gene>
    <name evidence="4" type="primary">LOC115972596</name>
</gene>
<dbReference type="GO" id="GO:0006353">
    <property type="term" value="P:DNA-templated transcription termination"/>
    <property type="evidence" value="ECO:0007669"/>
    <property type="project" value="UniProtKB-KW"/>
</dbReference>
<organism evidence="4 5">
    <name type="scientific">Quercus lobata</name>
    <name type="common">Valley oak</name>
    <dbReference type="NCBI Taxonomy" id="97700"/>
    <lineage>
        <taxon>Eukaryota</taxon>
        <taxon>Viridiplantae</taxon>
        <taxon>Streptophyta</taxon>
        <taxon>Embryophyta</taxon>
        <taxon>Tracheophyta</taxon>
        <taxon>Spermatophyta</taxon>
        <taxon>Magnoliopsida</taxon>
        <taxon>eudicotyledons</taxon>
        <taxon>Gunneridae</taxon>
        <taxon>Pentapetalae</taxon>
        <taxon>rosids</taxon>
        <taxon>fabids</taxon>
        <taxon>Fagales</taxon>
        <taxon>Fagaceae</taxon>
        <taxon>Quercus</taxon>
    </lineage>
</organism>
<proteinExistence type="inferred from homology"/>
<protein>
    <submittedName>
        <fullName evidence="4">Uncharacterized protein</fullName>
    </submittedName>
</protein>
<keyword evidence="3" id="KW-0809">Transit peptide</keyword>
<comment type="similarity">
    <text evidence="1">Belongs to the mTERF family.</text>
</comment>
<accession>A0A7N2N3D5</accession>
<evidence type="ECO:0000313" key="5">
    <source>
        <dbReference type="Proteomes" id="UP000594261"/>
    </source>
</evidence>
<keyword evidence="2" id="KW-0806">Transcription termination</keyword>
<evidence type="ECO:0000256" key="1">
    <source>
        <dbReference type="ARBA" id="ARBA00007692"/>
    </source>
</evidence>
<dbReference type="OrthoDB" id="637682at2759"/>
<dbReference type="SMART" id="SM00733">
    <property type="entry name" value="Mterf"/>
    <property type="match status" value="5"/>
</dbReference>
<dbReference type="RefSeq" id="XP_030948785.1">
    <property type="nucleotide sequence ID" value="XM_031092925.1"/>
</dbReference>
<dbReference type="InParanoid" id="A0A7N2N3D5"/>
<dbReference type="KEGG" id="qlo:115972596"/>